<dbReference type="InterPro" id="IPR019734">
    <property type="entry name" value="TPR_rpt"/>
</dbReference>
<reference evidence="3 4" key="1">
    <citation type="journal article" date="2015" name="Stand. Genomic Sci.">
        <title>Genomic Encyclopedia of Bacterial and Archaeal Type Strains, Phase III: the genomes of soil and plant-associated and newly described type strains.</title>
        <authorList>
            <person name="Whitman W.B."/>
            <person name="Woyke T."/>
            <person name="Klenk H.P."/>
            <person name="Zhou Y."/>
            <person name="Lilburn T.G."/>
            <person name="Beck B.J."/>
            <person name="De Vos P."/>
            <person name="Vandamme P."/>
            <person name="Eisen J.A."/>
            <person name="Garrity G."/>
            <person name="Hugenholtz P."/>
            <person name="Kyrpides N.C."/>
        </authorList>
    </citation>
    <scope>NUCLEOTIDE SEQUENCE [LARGE SCALE GENOMIC DNA]</scope>
    <source>
        <strain evidence="3 4">A3</strain>
    </source>
</reference>
<organism evidence="3 4">
    <name type="scientific">Dokdonella fugitiva</name>
    <dbReference type="NCBI Taxonomy" id="328517"/>
    <lineage>
        <taxon>Bacteria</taxon>
        <taxon>Pseudomonadati</taxon>
        <taxon>Pseudomonadota</taxon>
        <taxon>Gammaproteobacteria</taxon>
        <taxon>Lysobacterales</taxon>
        <taxon>Rhodanobacteraceae</taxon>
        <taxon>Dokdonella</taxon>
    </lineage>
</organism>
<dbReference type="Proteomes" id="UP000294862">
    <property type="component" value="Unassembled WGS sequence"/>
</dbReference>
<keyword evidence="2" id="KW-0732">Signal</keyword>
<feature type="signal peptide" evidence="2">
    <location>
        <begin position="1"/>
        <end position="27"/>
    </location>
</feature>
<accession>A0A4R2I912</accession>
<dbReference type="PANTHER" id="PTHR45588">
    <property type="entry name" value="TPR DOMAIN-CONTAINING PROTEIN"/>
    <property type="match status" value="1"/>
</dbReference>
<sequence length="571" mass="61945">MIRIATTAVLTLAIAACTRPDAPASHAADNATPAASHAAASPGPSLAQWARGARLFDDLGTHTHPITTRVPEAQAWFDQGLRLIYAFNHDEAARSFARAIELDPHCAMCWWGAGESLGPNYNMPAMPDRWKALWQAVEAAQRESANATPLEQALAAALATRYAGPDALPPEAMQPYNVAYANAMREVARRFPDDDDVQVFFAEALMTANPWKLWSNDGVAAPGTDEIVATLERVLARNPQHPGANHYYIHAIEASPHPEKALAAAERLPSLEPGAGHIVHMPSHIFQRVGRYADSAEANRAGVRVDLAYMERAKPAEWTYYGMYLAHNYQFLGYAAAMQGRSAESLAATRAMRAHLSDMMLHMGAGLDWYAAQPWFAMERFARWDELLAEPEPDASLPAMRAAWHYVRASAYAATGKADDAAREKAALDAIAASLPKDAPAGLNLAGDLVAVASQVAGARIALARGQRNDALALLRDAAAKEDRLAYNEPADWFVPVRHLLGAQLLKAGHATEAEAVYEEDLRQHPDNGWALHGLAAAQKALHRDRDAAATERRLRAAWKDADVTLTASVL</sequence>
<comment type="caution">
    <text evidence="3">The sequence shown here is derived from an EMBL/GenBank/DDBJ whole genome shotgun (WGS) entry which is preliminary data.</text>
</comment>
<evidence type="ECO:0000313" key="3">
    <source>
        <dbReference type="EMBL" id="TCO40883.1"/>
    </source>
</evidence>
<name>A0A4R2I912_9GAMM</name>
<proteinExistence type="predicted"/>
<evidence type="ECO:0008006" key="5">
    <source>
        <dbReference type="Google" id="ProtNLM"/>
    </source>
</evidence>
<dbReference type="AlphaFoldDB" id="A0A4R2I912"/>
<dbReference type="OrthoDB" id="9778494at2"/>
<dbReference type="SUPFAM" id="SSF48452">
    <property type="entry name" value="TPR-like"/>
    <property type="match status" value="2"/>
</dbReference>
<dbReference type="InterPro" id="IPR011990">
    <property type="entry name" value="TPR-like_helical_dom_sf"/>
</dbReference>
<dbReference type="PANTHER" id="PTHR45588:SF1">
    <property type="entry name" value="WW DOMAIN-CONTAINING PROTEIN"/>
    <property type="match status" value="1"/>
</dbReference>
<feature type="chain" id="PRO_5020816631" description="Tetratricopeptide repeat protein" evidence="2">
    <location>
        <begin position="28"/>
        <end position="571"/>
    </location>
</feature>
<dbReference type="Gene3D" id="1.25.40.10">
    <property type="entry name" value="Tetratricopeptide repeat domain"/>
    <property type="match status" value="2"/>
</dbReference>
<feature type="repeat" description="TPR" evidence="1">
    <location>
        <begin position="73"/>
        <end position="106"/>
    </location>
</feature>
<keyword evidence="4" id="KW-1185">Reference proteome</keyword>
<dbReference type="SMART" id="SM00028">
    <property type="entry name" value="TPR"/>
    <property type="match status" value="2"/>
</dbReference>
<evidence type="ECO:0000256" key="1">
    <source>
        <dbReference type="PROSITE-ProRule" id="PRU00339"/>
    </source>
</evidence>
<dbReference type="PROSITE" id="PS50005">
    <property type="entry name" value="TPR"/>
    <property type="match status" value="1"/>
</dbReference>
<gene>
    <name evidence="3" type="ORF">EV148_104246</name>
</gene>
<evidence type="ECO:0000313" key="4">
    <source>
        <dbReference type="Proteomes" id="UP000294862"/>
    </source>
</evidence>
<protein>
    <recommendedName>
        <fullName evidence="5">Tetratricopeptide repeat protein</fullName>
    </recommendedName>
</protein>
<dbReference type="RefSeq" id="WP_131997371.1">
    <property type="nucleotide sequence ID" value="NZ_SLWQ01000004.1"/>
</dbReference>
<evidence type="ECO:0000256" key="2">
    <source>
        <dbReference type="SAM" id="SignalP"/>
    </source>
</evidence>
<keyword evidence="1" id="KW-0802">TPR repeat</keyword>
<dbReference type="PROSITE" id="PS51257">
    <property type="entry name" value="PROKAR_LIPOPROTEIN"/>
    <property type="match status" value="1"/>
</dbReference>
<dbReference type="EMBL" id="SLWQ01000004">
    <property type="protein sequence ID" value="TCO40883.1"/>
    <property type="molecule type" value="Genomic_DNA"/>
</dbReference>